<feature type="region of interest" description="Disordered" evidence="1">
    <location>
        <begin position="1"/>
        <end position="85"/>
    </location>
</feature>
<protein>
    <submittedName>
        <fullName evidence="2">Os12g0541200 protein</fullName>
    </submittedName>
</protein>
<feature type="compositionally biased region" description="Low complexity" evidence="1">
    <location>
        <begin position="22"/>
        <end position="47"/>
    </location>
</feature>
<sequence>YLRGQPSLASSSPRGGTGGDDSATPSLSPTSLLRLAAARVAAGKAARPQGRRRRGSSLAPLLGDRGSLRRGGGGKPPDSRRFGRIWRGGDGRRWRGWRWRR</sequence>
<reference evidence="3" key="2">
    <citation type="journal article" date="2008" name="Nucleic Acids Res.">
        <title>The rice annotation project database (RAP-DB): 2008 update.</title>
        <authorList>
            <consortium name="The rice annotation project (RAP)"/>
        </authorList>
    </citation>
    <scope>GENOME REANNOTATION</scope>
    <source>
        <strain evidence="3">cv. Nipponbare</strain>
    </source>
</reference>
<proteinExistence type="predicted"/>
<accession>Q0IMU3</accession>
<dbReference type="KEGG" id="dosa:Os12g0541200"/>
<feature type="non-terminal residue" evidence="2">
    <location>
        <position position="1"/>
    </location>
</feature>
<evidence type="ECO:0000313" key="2">
    <source>
        <dbReference type="EMBL" id="BAF29972.1"/>
    </source>
</evidence>
<evidence type="ECO:0000313" key="3">
    <source>
        <dbReference type="Proteomes" id="UP000000763"/>
    </source>
</evidence>
<organism evidence="2 3">
    <name type="scientific">Oryza sativa subsp. japonica</name>
    <name type="common">Rice</name>
    <dbReference type="NCBI Taxonomy" id="39947"/>
    <lineage>
        <taxon>Eukaryota</taxon>
        <taxon>Viridiplantae</taxon>
        <taxon>Streptophyta</taxon>
        <taxon>Embryophyta</taxon>
        <taxon>Tracheophyta</taxon>
        <taxon>Spermatophyta</taxon>
        <taxon>Magnoliopsida</taxon>
        <taxon>Liliopsida</taxon>
        <taxon>Poales</taxon>
        <taxon>Poaceae</taxon>
        <taxon>BOP clade</taxon>
        <taxon>Oryzoideae</taxon>
        <taxon>Oryzeae</taxon>
        <taxon>Oryzinae</taxon>
        <taxon>Oryza</taxon>
        <taxon>Oryza sativa</taxon>
    </lineage>
</organism>
<evidence type="ECO:0000256" key="1">
    <source>
        <dbReference type="SAM" id="MobiDB-lite"/>
    </source>
</evidence>
<name>Q0IMU3_ORYSJ</name>
<reference evidence="2 3" key="1">
    <citation type="journal article" date="2005" name="Nature">
        <title>The map-based sequence of the rice genome.</title>
        <authorList>
            <consortium name="International rice genome sequencing project (IRGSP)"/>
            <person name="Matsumoto T."/>
            <person name="Wu J."/>
            <person name="Kanamori H."/>
            <person name="Katayose Y."/>
            <person name="Fujisawa M."/>
            <person name="Namiki N."/>
            <person name="Mizuno H."/>
            <person name="Yamamoto K."/>
            <person name="Antonio B.A."/>
            <person name="Baba T."/>
            <person name="Sakata K."/>
            <person name="Nagamura Y."/>
            <person name="Aoki H."/>
            <person name="Arikawa K."/>
            <person name="Arita K."/>
            <person name="Bito T."/>
            <person name="Chiden Y."/>
            <person name="Fujitsuka N."/>
            <person name="Fukunaka R."/>
            <person name="Hamada M."/>
            <person name="Harada C."/>
            <person name="Hayashi A."/>
            <person name="Hijishita S."/>
            <person name="Honda M."/>
            <person name="Hosokawa S."/>
            <person name="Ichikawa Y."/>
            <person name="Idonuma A."/>
            <person name="Iijima M."/>
            <person name="Ikeda M."/>
            <person name="Ikeno M."/>
            <person name="Ito K."/>
            <person name="Ito S."/>
            <person name="Ito T."/>
            <person name="Ito Y."/>
            <person name="Ito Y."/>
            <person name="Iwabuchi A."/>
            <person name="Kamiya K."/>
            <person name="Karasawa W."/>
            <person name="Kurita K."/>
            <person name="Katagiri S."/>
            <person name="Kikuta A."/>
            <person name="Kobayashi H."/>
            <person name="Kobayashi N."/>
            <person name="Machita K."/>
            <person name="Maehara T."/>
            <person name="Masukawa M."/>
            <person name="Mizubayashi T."/>
            <person name="Mukai Y."/>
            <person name="Nagasaki H."/>
            <person name="Nagata Y."/>
            <person name="Naito S."/>
            <person name="Nakashima M."/>
            <person name="Nakama Y."/>
            <person name="Nakamichi Y."/>
            <person name="Nakamura M."/>
            <person name="Meguro A."/>
            <person name="Negishi M."/>
            <person name="Ohta I."/>
            <person name="Ohta T."/>
            <person name="Okamoto M."/>
            <person name="Ono N."/>
            <person name="Saji S."/>
            <person name="Sakaguchi M."/>
            <person name="Sakai K."/>
            <person name="Shibata M."/>
            <person name="Shimokawa T."/>
            <person name="Song J."/>
            <person name="Takazaki Y."/>
            <person name="Terasawa K."/>
            <person name="Tsugane M."/>
            <person name="Tsuji K."/>
            <person name="Ueda S."/>
            <person name="Waki K."/>
            <person name="Yamagata H."/>
            <person name="Yamamoto M."/>
            <person name="Yamamoto S."/>
            <person name="Yamane H."/>
            <person name="Yoshiki S."/>
            <person name="Yoshihara R."/>
            <person name="Yukawa K."/>
            <person name="Zhong H."/>
            <person name="Yano M."/>
            <person name="Yuan Q."/>
            <person name="Ouyang S."/>
            <person name="Liu J."/>
            <person name="Jones K.M."/>
            <person name="Gansberger K."/>
            <person name="Moffat K."/>
            <person name="Hill J."/>
            <person name="Bera J."/>
            <person name="Fadrosh D."/>
            <person name="Jin S."/>
            <person name="Johri S."/>
            <person name="Kim M."/>
            <person name="Overton L."/>
            <person name="Reardon M."/>
            <person name="Tsitrin T."/>
            <person name="Vuong H."/>
            <person name="Weaver B."/>
            <person name="Ciecko A."/>
            <person name="Tallon L."/>
            <person name="Jackson J."/>
            <person name="Pai G."/>
            <person name="Aken S.V."/>
            <person name="Utterback T."/>
            <person name="Reidmuller S."/>
            <person name="Feldblyum T."/>
            <person name="Hsiao J."/>
            <person name="Zismann V."/>
            <person name="Iobst S."/>
            <person name="de Vazeille A.R."/>
            <person name="Buell C.R."/>
            <person name="Ying K."/>
            <person name="Li Y."/>
            <person name="Lu T."/>
            <person name="Huang Y."/>
            <person name="Zhao Q."/>
            <person name="Feng Q."/>
            <person name="Zhang L."/>
            <person name="Zhu J."/>
            <person name="Weng Q."/>
            <person name="Mu J."/>
            <person name="Lu Y."/>
            <person name="Fan D."/>
            <person name="Liu Y."/>
            <person name="Guan J."/>
            <person name="Zhang Y."/>
            <person name="Yu S."/>
            <person name="Liu X."/>
            <person name="Zhang Y."/>
            <person name="Hong G."/>
            <person name="Han B."/>
            <person name="Choisne N."/>
            <person name="Demange N."/>
            <person name="Orjeda G."/>
            <person name="Samain S."/>
            <person name="Cattolico L."/>
            <person name="Pelletier E."/>
            <person name="Couloux A."/>
            <person name="Segurens B."/>
            <person name="Wincker P."/>
            <person name="D'Hont A."/>
            <person name="Scarpelli C."/>
            <person name="Weissenbach J."/>
            <person name="Salanoubat M."/>
            <person name="Quetier F."/>
            <person name="Yu Y."/>
            <person name="Kim H.R."/>
            <person name="Rambo T."/>
            <person name="Currie J."/>
            <person name="Collura K."/>
            <person name="Luo M."/>
            <person name="Yang T."/>
            <person name="Ammiraju J.S.S."/>
            <person name="Engler F."/>
            <person name="Soderlund C."/>
            <person name="Wing R.A."/>
            <person name="Palmer L.E."/>
            <person name="de la Bastide M."/>
            <person name="Spiegel L."/>
            <person name="Nascimento L."/>
            <person name="Zutavern T."/>
            <person name="O'Shaughnessy A."/>
            <person name="Dike S."/>
            <person name="Dedhia N."/>
            <person name="Preston R."/>
            <person name="Balija V."/>
            <person name="McCombie W.R."/>
            <person name="Chow T."/>
            <person name="Chen H."/>
            <person name="Chung M."/>
            <person name="Chen C."/>
            <person name="Shaw J."/>
            <person name="Wu H."/>
            <person name="Hsiao K."/>
            <person name="Chao Y."/>
            <person name="Chu M."/>
            <person name="Cheng C."/>
            <person name="Hour A."/>
            <person name="Lee P."/>
            <person name="Lin S."/>
            <person name="Lin Y."/>
            <person name="Liou J."/>
            <person name="Liu S."/>
            <person name="Hsing Y."/>
            <person name="Raghuvanshi S."/>
            <person name="Mohanty A."/>
            <person name="Bharti A.K."/>
            <person name="Gaur A."/>
            <person name="Gupta V."/>
            <person name="Kumar D."/>
            <person name="Ravi V."/>
            <person name="Vij S."/>
            <person name="Kapur A."/>
            <person name="Khurana P."/>
            <person name="Khurana P."/>
            <person name="Khurana J.P."/>
            <person name="Tyagi A.K."/>
            <person name="Gaikwad K."/>
            <person name="Singh A."/>
            <person name="Dalal V."/>
            <person name="Srivastava S."/>
            <person name="Dixit A."/>
            <person name="Pal A.K."/>
            <person name="Ghazi I.A."/>
            <person name="Yadav M."/>
            <person name="Pandit A."/>
            <person name="Bhargava A."/>
            <person name="Sureshbabu K."/>
            <person name="Batra K."/>
            <person name="Sharma T.R."/>
            <person name="Mohapatra T."/>
            <person name="Singh N.K."/>
            <person name="Messing J."/>
            <person name="Nelson A.B."/>
            <person name="Fuks G."/>
            <person name="Kavchok S."/>
            <person name="Keizer G."/>
            <person name="Linton E."/>
            <person name="Llaca V."/>
            <person name="Song R."/>
            <person name="Tanyolac B."/>
            <person name="Young S."/>
            <person name="Ho-Il K."/>
            <person name="Hahn J.H."/>
            <person name="Sangsakoo G."/>
            <person name="Vanavichit A."/>
            <person name="de Mattos Luiz.A.T."/>
            <person name="Zimmer P.D."/>
            <person name="Malone G."/>
            <person name="Dellagostin O."/>
            <person name="de Oliveira A.C."/>
            <person name="Bevan M."/>
            <person name="Bancroft I."/>
            <person name="Minx P."/>
            <person name="Cordum H."/>
            <person name="Wilson R."/>
            <person name="Cheng Z."/>
            <person name="Jin W."/>
            <person name="Jiang J."/>
            <person name="Leong S.A."/>
            <person name="Iwama H."/>
            <person name="Gojobori T."/>
            <person name="Itoh T."/>
            <person name="Niimura Y."/>
            <person name="Fujii Y."/>
            <person name="Habara T."/>
            <person name="Sakai H."/>
            <person name="Sato Y."/>
            <person name="Wilson G."/>
            <person name="Kumar K."/>
            <person name="McCouch S."/>
            <person name="Juretic N."/>
            <person name="Hoen D."/>
            <person name="Wright S."/>
            <person name="Bruskiewich R."/>
            <person name="Bureau T."/>
            <person name="Miyao A."/>
            <person name="Hirochika H."/>
            <person name="Nishikawa T."/>
            <person name="Kadowaki K."/>
            <person name="Sugiura M."/>
            <person name="Burr B."/>
            <person name="Sasaki T."/>
        </authorList>
    </citation>
    <scope>NUCLEOTIDE SEQUENCE [LARGE SCALE GENOMIC DNA]</scope>
    <source>
        <strain evidence="3">cv. Nipponbare</strain>
    </source>
</reference>
<dbReference type="Proteomes" id="UP000000763">
    <property type="component" value="Chromosome 12"/>
</dbReference>
<gene>
    <name evidence="2" type="ordered locus">Os12g0541200</name>
</gene>
<dbReference type="AlphaFoldDB" id="Q0IMU3"/>
<dbReference type="EMBL" id="AP008218">
    <property type="protein sequence ID" value="BAF29972.1"/>
    <property type="molecule type" value="Genomic_DNA"/>
</dbReference>